<feature type="transmembrane region" description="Helical" evidence="1">
    <location>
        <begin position="97"/>
        <end position="117"/>
    </location>
</feature>
<name>A0A5C7J4M7_9BACT</name>
<gene>
    <name evidence="2" type="ORF">E6Q11_04820</name>
</gene>
<dbReference type="Proteomes" id="UP000321026">
    <property type="component" value="Unassembled WGS sequence"/>
</dbReference>
<comment type="caution">
    <text evidence="2">The sequence shown here is derived from an EMBL/GenBank/DDBJ whole genome shotgun (WGS) entry which is preliminary data.</text>
</comment>
<sequence length="153" mass="16131">MALAHCPLCVAATGGLALLAASLGLSSAIVGIVSGAFALAMGLWFARLMKTKRVPGQDWLVAMVVYLTTVLPLIPLAREYKPLFIPFVGEYGTTYAVNLYLLGSLIGGAIILVAPSLSRTITHVTGKHIVFQQLITIGVLLLLVSSVVEILIT</sequence>
<keyword evidence="1" id="KW-1133">Transmembrane helix</keyword>
<accession>A0A5C7J4M7</accession>
<feature type="transmembrane region" description="Helical" evidence="1">
    <location>
        <begin position="58"/>
        <end position="77"/>
    </location>
</feature>
<dbReference type="AlphaFoldDB" id="A0A5C7J4M7"/>
<evidence type="ECO:0000256" key="1">
    <source>
        <dbReference type="SAM" id="Phobius"/>
    </source>
</evidence>
<evidence type="ECO:0000313" key="2">
    <source>
        <dbReference type="EMBL" id="TXG76369.1"/>
    </source>
</evidence>
<proteinExistence type="predicted"/>
<organism evidence="2 3">
    <name type="scientific">Candidatus Dojkabacteria bacterium</name>
    <dbReference type="NCBI Taxonomy" id="2099670"/>
    <lineage>
        <taxon>Bacteria</taxon>
        <taxon>Candidatus Dojkabacteria</taxon>
    </lineage>
</organism>
<keyword evidence="1" id="KW-0472">Membrane</keyword>
<protein>
    <submittedName>
        <fullName evidence="2">Uncharacterized protein</fullName>
    </submittedName>
</protein>
<feature type="transmembrane region" description="Helical" evidence="1">
    <location>
        <begin position="27"/>
        <end position="46"/>
    </location>
</feature>
<evidence type="ECO:0000313" key="3">
    <source>
        <dbReference type="Proteomes" id="UP000321026"/>
    </source>
</evidence>
<feature type="transmembrane region" description="Helical" evidence="1">
    <location>
        <begin position="129"/>
        <end position="152"/>
    </location>
</feature>
<reference evidence="2 3" key="1">
    <citation type="submission" date="2018-09" db="EMBL/GenBank/DDBJ databases">
        <title>Metagenome Assembled Genomes from an Advanced Water Purification Facility.</title>
        <authorList>
            <person name="Stamps B.W."/>
            <person name="Spear J.R."/>
        </authorList>
    </citation>
    <scope>NUCLEOTIDE SEQUENCE [LARGE SCALE GENOMIC DNA]</scope>
    <source>
        <strain evidence="2">Bin_63_2</strain>
    </source>
</reference>
<dbReference type="EMBL" id="SSDS01000075">
    <property type="protein sequence ID" value="TXG76369.1"/>
    <property type="molecule type" value="Genomic_DNA"/>
</dbReference>
<keyword evidence="1" id="KW-0812">Transmembrane</keyword>